<organism evidence="1">
    <name type="scientific">bioreactor metagenome</name>
    <dbReference type="NCBI Taxonomy" id="1076179"/>
    <lineage>
        <taxon>unclassified sequences</taxon>
        <taxon>metagenomes</taxon>
        <taxon>ecological metagenomes</taxon>
    </lineage>
</organism>
<evidence type="ECO:0000313" key="1">
    <source>
        <dbReference type="EMBL" id="MPN32750.1"/>
    </source>
</evidence>
<name>A0A645H255_9ZZZZ</name>
<gene>
    <name evidence="1" type="ORF">SDC9_180230</name>
</gene>
<reference evidence="1" key="1">
    <citation type="submission" date="2019-08" db="EMBL/GenBank/DDBJ databases">
        <authorList>
            <person name="Kucharzyk K."/>
            <person name="Murdoch R.W."/>
            <person name="Higgins S."/>
            <person name="Loffler F."/>
        </authorList>
    </citation>
    <scope>NUCLEOTIDE SEQUENCE</scope>
</reference>
<comment type="caution">
    <text evidence="1">The sequence shown here is derived from an EMBL/GenBank/DDBJ whole genome shotgun (WGS) entry which is preliminary data.</text>
</comment>
<protein>
    <submittedName>
        <fullName evidence="1">Uncharacterized protein</fullName>
    </submittedName>
</protein>
<proteinExistence type="predicted"/>
<dbReference type="AlphaFoldDB" id="A0A645H255"/>
<sequence>MRVPDRLFVLSAETEMIKSNPEWVNTGGGQLPQVHWCLAENASIHALVEVNTPVDRHPPASQFSAGCKPQIADLSHQLLELE</sequence>
<dbReference type="EMBL" id="VSSQ01084923">
    <property type="protein sequence ID" value="MPN32750.1"/>
    <property type="molecule type" value="Genomic_DNA"/>
</dbReference>
<accession>A0A645H255</accession>